<name>W4FZD8_APHAT</name>
<gene>
    <name evidence="1" type="ORF">H257_12196</name>
</gene>
<reference evidence="1" key="1">
    <citation type="submission" date="2013-12" db="EMBL/GenBank/DDBJ databases">
        <title>The Genome Sequence of Aphanomyces astaci APO3.</title>
        <authorList>
            <consortium name="The Broad Institute Genomics Platform"/>
            <person name="Russ C."/>
            <person name="Tyler B."/>
            <person name="van West P."/>
            <person name="Dieguez-Uribeondo J."/>
            <person name="Young S.K."/>
            <person name="Zeng Q."/>
            <person name="Gargeya S."/>
            <person name="Fitzgerald M."/>
            <person name="Abouelleil A."/>
            <person name="Alvarado L."/>
            <person name="Chapman S.B."/>
            <person name="Gainer-Dewar J."/>
            <person name="Goldberg J."/>
            <person name="Griggs A."/>
            <person name="Gujja S."/>
            <person name="Hansen M."/>
            <person name="Howarth C."/>
            <person name="Imamovic A."/>
            <person name="Ireland A."/>
            <person name="Larimer J."/>
            <person name="McCowan C."/>
            <person name="Murphy C."/>
            <person name="Pearson M."/>
            <person name="Poon T.W."/>
            <person name="Priest M."/>
            <person name="Roberts A."/>
            <person name="Saif S."/>
            <person name="Shea T."/>
            <person name="Sykes S."/>
            <person name="Wortman J."/>
            <person name="Nusbaum C."/>
            <person name="Birren B."/>
        </authorList>
    </citation>
    <scope>NUCLEOTIDE SEQUENCE [LARGE SCALE GENOMIC DNA]</scope>
    <source>
        <strain evidence="1">APO3</strain>
    </source>
</reference>
<dbReference type="RefSeq" id="XP_009837626.1">
    <property type="nucleotide sequence ID" value="XM_009839324.1"/>
</dbReference>
<protein>
    <submittedName>
        <fullName evidence="1">Uncharacterized protein</fullName>
    </submittedName>
</protein>
<proteinExistence type="predicted"/>
<dbReference type="GeneID" id="20814192"/>
<accession>W4FZD8</accession>
<evidence type="ECO:0000313" key="1">
    <source>
        <dbReference type="EMBL" id="ETV72840.1"/>
    </source>
</evidence>
<dbReference type="VEuPathDB" id="FungiDB:H257_12196"/>
<organism evidence="1">
    <name type="scientific">Aphanomyces astaci</name>
    <name type="common">Crayfish plague agent</name>
    <dbReference type="NCBI Taxonomy" id="112090"/>
    <lineage>
        <taxon>Eukaryota</taxon>
        <taxon>Sar</taxon>
        <taxon>Stramenopiles</taxon>
        <taxon>Oomycota</taxon>
        <taxon>Saprolegniomycetes</taxon>
        <taxon>Saprolegniales</taxon>
        <taxon>Verrucalvaceae</taxon>
        <taxon>Aphanomyces</taxon>
    </lineage>
</organism>
<dbReference type="EMBL" id="KI913152">
    <property type="protein sequence ID" value="ETV72840.1"/>
    <property type="molecule type" value="Genomic_DNA"/>
</dbReference>
<sequence length="165" mass="18432">MSRSEVRKPMVLLLADSLKIEMNESTDGLNSSSPARYSDLKYTESFNNTLVDVAVNGSTATMPPASDSDTLVSVCRRTWPAASSARWYVVLVRRMASCTSEFMRRMIALFNSGESNDFNRPEKLTYSVWRSCEGVAGMDAMSLLSKIIWVSRRARLLDALILCPM</sequence>
<dbReference type="AlphaFoldDB" id="W4FZD8"/>